<evidence type="ECO:0000256" key="6">
    <source>
        <dbReference type="SAM" id="Phobius"/>
    </source>
</evidence>
<dbReference type="PANTHER" id="PTHR11562:SF40">
    <property type="entry name" value="CATION EFFLUX SYSTEM PROTEIN"/>
    <property type="match status" value="1"/>
</dbReference>
<dbReference type="InterPro" id="IPR002524">
    <property type="entry name" value="Cation_efflux"/>
</dbReference>
<evidence type="ECO:0000313" key="9">
    <source>
        <dbReference type="Proteomes" id="UP000257706"/>
    </source>
</evidence>
<dbReference type="Gene3D" id="1.20.1510.10">
    <property type="entry name" value="Cation efflux protein transmembrane domain"/>
    <property type="match status" value="1"/>
</dbReference>
<dbReference type="AlphaFoldDB" id="A0A3B9ILU5"/>
<dbReference type="InterPro" id="IPR027469">
    <property type="entry name" value="Cation_efflux_TMD_sf"/>
</dbReference>
<keyword evidence="2 6" id="KW-0812">Transmembrane</keyword>
<feature type="region of interest" description="Disordered" evidence="5">
    <location>
        <begin position="1"/>
        <end position="20"/>
    </location>
</feature>
<dbReference type="GO" id="GO:0005385">
    <property type="term" value="F:zinc ion transmembrane transporter activity"/>
    <property type="evidence" value="ECO:0007669"/>
    <property type="project" value="TreeGrafter"/>
</dbReference>
<feature type="compositionally biased region" description="Basic and acidic residues" evidence="5">
    <location>
        <begin position="1"/>
        <end position="18"/>
    </location>
</feature>
<reference evidence="8 9" key="1">
    <citation type="journal article" date="2018" name="Nat. Biotechnol.">
        <title>A standardized bacterial taxonomy based on genome phylogeny substantially revises the tree of life.</title>
        <authorList>
            <person name="Parks D.H."/>
            <person name="Chuvochina M."/>
            <person name="Waite D.W."/>
            <person name="Rinke C."/>
            <person name="Skarshewski A."/>
            <person name="Chaumeil P.A."/>
            <person name="Hugenholtz P."/>
        </authorList>
    </citation>
    <scope>NUCLEOTIDE SEQUENCE [LARGE SCALE GENOMIC DNA]</scope>
    <source>
        <strain evidence="8">UBA8739</strain>
    </source>
</reference>
<dbReference type="InterPro" id="IPR058533">
    <property type="entry name" value="Cation_efflux_TM"/>
</dbReference>
<sequence>MHTDTVEPWTHDHTFGQDRRRKGERPTLIVTVLTIVTMVAEIVAGWAFGSMALLADGMHMGSHAVALGLSVFTYGYARRHAGDARFTFGTGKVNALGAYTSAIILAGFAVIMAWESGARFLNPVPIVFDWALAVAVIGLLVNGVSAMLLTGRESGAPRADNSHHHHGHKHQHTHHHHHRHDHNLRSAYLHVLADALTSVLAIVALLAGKYFGAVWLDPFMGLVGAVLVARWAWHLLRDTSGVLLDHRAEEPVRRNVRQAIEGDADNRLADLHIWSVGPGIYAAALSIVTHEPREPEHYRALLPNELGIVHLTIEVHRCQETVAA</sequence>
<dbReference type="EMBL" id="DMAI01000203">
    <property type="protein sequence ID" value="HAE48303.1"/>
    <property type="molecule type" value="Genomic_DNA"/>
</dbReference>
<evidence type="ECO:0000256" key="3">
    <source>
        <dbReference type="ARBA" id="ARBA00022989"/>
    </source>
</evidence>
<gene>
    <name evidence="8" type="ORF">DCK97_12865</name>
</gene>
<proteinExistence type="predicted"/>
<feature type="region of interest" description="Disordered" evidence="5">
    <location>
        <begin position="155"/>
        <end position="179"/>
    </location>
</feature>
<evidence type="ECO:0000256" key="2">
    <source>
        <dbReference type="ARBA" id="ARBA00022692"/>
    </source>
</evidence>
<dbReference type="NCBIfam" id="NF033827">
    <property type="entry name" value="CDF_efflux_DmeF"/>
    <property type="match status" value="1"/>
</dbReference>
<evidence type="ECO:0000256" key="4">
    <source>
        <dbReference type="ARBA" id="ARBA00023136"/>
    </source>
</evidence>
<dbReference type="InterPro" id="IPR050681">
    <property type="entry name" value="CDF/SLC30A"/>
</dbReference>
<evidence type="ECO:0000313" key="8">
    <source>
        <dbReference type="EMBL" id="HAE48303.1"/>
    </source>
</evidence>
<accession>A0A3B9ILU5</accession>
<evidence type="ECO:0000259" key="7">
    <source>
        <dbReference type="Pfam" id="PF01545"/>
    </source>
</evidence>
<dbReference type="GO" id="GO:0005886">
    <property type="term" value="C:plasma membrane"/>
    <property type="evidence" value="ECO:0007669"/>
    <property type="project" value="TreeGrafter"/>
</dbReference>
<feature type="domain" description="Cation efflux protein transmembrane" evidence="7">
    <location>
        <begin position="28"/>
        <end position="244"/>
    </location>
</feature>
<keyword evidence="3 6" id="KW-1133">Transmembrane helix</keyword>
<organism evidence="8 9">
    <name type="scientific">Tistrella mobilis</name>
    <dbReference type="NCBI Taxonomy" id="171437"/>
    <lineage>
        <taxon>Bacteria</taxon>
        <taxon>Pseudomonadati</taxon>
        <taxon>Pseudomonadota</taxon>
        <taxon>Alphaproteobacteria</taxon>
        <taxon>Geminicoccales</taxon>
        <taxon>Geminicoccaceae</taxon>
        <taxon>Tistrella</taxon>
    </lineage>
</organism>
<dbReference type="NCBIfam" id="TIGR01297">
    <property type="entry name" value="CDF"/>
    <property type="match status" value="1"/>
</dbReference>
<dbReference type="Pfam" id="PF01545">
    <property type="entry name" value="Cation_efflux"/>
    <property type="match status" value="1"/>
</dbReference>
<protein>
    <submittedName>
        <fullName evidence="8">Cation transporter</fullName>
    </submittedName>
</protein>
<keyword evidence="4 6" id="KW-0472">Membrane</keyword>
<feature type="transmembrane region" description="Helical" evidence="6">
    <location>
        <begin position="187"/>
        <end position="207"/>
    </location>
</feature>
<feature type="transmembrane region" description="Helical" evidence="6">
    <location>
        <begin position="60"/>
        <end position="76"/>
    </location>
</feature>
<feature type="compositionally biased region" description="Basic residues" evidence="5">
    <location>
        <begin position="163"/>
        <end position="179"/>
    </location>
</feature>
<feature type="transmembrane region" description="Helical" evidence="6">
    <location>
        <begin position="96"/>
        <end position="114"/>
    </location>
</feature>
<comment type="subcellular location">
    <subcellularLocation>
        <location evidence="1">Membrane</location>
        <topology evidence="1">Multi-pass membrane protein</topology>
    </subcellularLocation>
</comment>
<feature type="transmembrane region" description="Helical" evidence="6">
    <location>
        <begin position="28"/>
        <end position="48"/>
    </location>
</feature>
<feature type="transmembrane region" description="Helical" evidence="6">
    <location>
        <begin position="213"/>
        <end position="233"/>
    </location>
</feature>
<dbReference type="PANTHER" id="PTHR11562">
    <property type="entry name" value="CATION EFFLUX PROTEIN/ ZINC TRANSPORTER"/>
    <property type="match status" value="1"/>
</dbReference>
<feature type="transmembrane region" description="Helical" evidence="6">
    <location>
        <begin position="126"/>
        <end position="149"/>
    </location>
</feature>
<comment type="caution">
    <text evidence="8">The sequence shown here is derived from an EMBL/GenBank/DDBJ whole genome shotgun (WGS) entry which is preliminary data.</text>
</comment>
<evidence type="ECO:0000256" key="1">
    <source>
        <dbReference type="ARBA" id="ARBA00004141"/>
    </source>
</evidence>
<dbReference type="Proteomes" id="UP000257706">
    <property type="component" value="Unassembled WGS sequence"/>
</dbReference>
<evidence type="ECO:0000256" key="5">
    <source>
        <dbReference type="SAM" id="MobiDB-lite"/>
    </source>
</evidence>
<name>A0A3B9ILU5_9PROT</name>
<dbReference type="SUPFAM" id="SSF161111">
    <property type="entry name" value="Cation efflux protein transmembrane domain-like"/>
    <property type="match status" value="1"/>
</dbReference>